<name>A0A228I378_9BURK</name>
<feature type="domain" description="FAD-binding" evidence="1">
    <location>
        <begin position="4"/>
        <end position="147"/>
    </location>
</feature>
<dbReference type="InterPro" id="IPR050816">
    <property type="entry name" value="Flavin-dep_Halogenase_NPB"/>
</dbReference>
<accession>A0A228I378</accession>
<comment type="caution">
    <text evidence="2">The sequence shown here is derived from an EMBL/GenBank/DDBJ whole genome shotgun (WGS) entry which is preliminary data.</text>
</comment>
<dbReference type="Proteomes" id="UP000214600">
    <property type="component" value="Unassembled WGS sequence"/>
</dbReference>
<dbReference type="Pfam" id="PF01494">
    <property type="entry name" value="FAD_binding_3"/>
    <property type="match status" value="1"/>
</dbReference>
<dbReference type="RefSeq" id="WP_089453548.1">
    <property type="nucleotide sequence ID" value="NZ_NKFA01000020.1"/>
</dbReference>
<evidence type="ECO:0000313" key="2">
    <source>
        <dbReference type="EMBL" id="OXI36880.1"/>
    </source>
</evidence>
<organism evidence="2 3">
    <name type="scientific">Burkholderia aenigmatica</name>
    <dbReference type="NCBI Taxonomy" id="2015348"/>
    <lineage>
        <taxon>Bacteria</taxon>
        <taxon>Pseudomonadati</taxon>
        <taxon>Pseudomonadota</taxon>
        <taxon>Betaproteobacteria</taxon>
        <taxon>Burkholderiales</taxon>
        <taxon>Burkholderiaceae</taxon>
        <taxon>Burkholderia</taxon>
        <taxon>Burkholderia cepacia complex</taxon>
    </lineage>
</organism>
<gene>
    <name evidence="2" type="ORF">CFB84_33375</name>
</gene>
<dbReference type="InterPro" id="IPR036188">
    <property type="entry name" value="FAD/NAD-bd_sf"/>
</dbReference>
<dbReference type="Gene3D" id="3.50.50.60">
    <property type="entry name" value="FAD/NAD(P)-binding domain"/>
    <property type="match status" value="1"/>
</dbReference>
<proteinExistence type="predicted"/>
<reference evidence="3" key="1">
    <citation type="submission" date="2017-06" db="EMBL/GenBank/DDBJ databases">
        <authorList>
            <person name="LiPuma J."/>
            <person name="Spilker T."/>
        </authorList>
    </citation>
    <scope>NUCLEOTIDE SEQUENCE [LARGE SCALE GENOMIC DNA]</scope>
    <source>
        <strain evidence="3">AU17325</strain>
    </source>
</reference>
<reference evidence="2 3" key="2">
    <citation type="submission" date="2017-08" db="EMBL/GenBank/DDBJ databases">
        <title>WGS of novel Burkholderia cepaca complex species.</title>
        <authorList>
            <person name="Lipuma J."/>
            <person name="Spilker T."/>
        </authorList>
    </citation>
    <scope>NUCLEOTIDE SEQUENCE [LARGE SCALE GENOMIC DNA]</scope>
    <source>
        <strain evidence="2 3">AU17325</strain>
    </source>
</reference>
<dbReference type="EMBL" id="NKFA01000020">
    <property type="protein sequence ID" value="OXI36880.1"/>
    <property type="molecule type" value="Genomic_DNA"/>
</dbReference>
<evidence type="ECO:0000313" key="3">
    <source>
        <dbReference type="Proteomes" id="UP000214600"/>
    </source>
</evidence>
<dbReference type="PRINTS" id="PR00420">
    <property type="entry name" value="RNGMNOXGNASE"/>
</dbReference>
<dbReference type="GO" id="GO:0071949">
    <property type="term" value="F:FAD binding"/>
    <property type="evidence" value="ECO:0007669"/>
    <property type="project" value="InterPro"/>
</dbReference>
<protein>
    <submittedName>
        <fullName evidence="2">FAD-dependent oxidoreductase</fullName>
    </submittedName>
</protein>
<dbReference type="InterPro" id="IPR002938">
    <property type="entry name" value="FAD-bd"/>
</dbReference>
<evidence type="ECO:0000259" key="1">
    <source>
        <dbReference type="Pfam" id="PF01494"/>
    </source>
</evidence>
<sequence>MNRASVVVLGAGPAGAATALGLARLGYPVTVVSEWRRFDAVEGVSERVLQGLRHAGLAQAAACALPPCARTTRWNGDTRTLNHEHLIDRRRFDAALRRDLADAGIAVREATVRAVQADGDGHAIRIDTPAGDATLHAAFVVEARGRLAPHARDAIRGPQTLSLLNVWQGTPGDAASAIESLPDGWAWMARLPDGRCYWQATLDVATTTLPPRDALPAWCATLRQTPLAHDFFGAGGADTGADARVFARTSSATLCGDAGGTNWLRVGDAAMAVDPLSGNGIFQSLSSALQAPAVIHTLLAHPERAALALRFHARRITALFMRFARIGRDFYALDTQWADRPFWDARRAWPDDAPSHRAADFDSLAIERAPVIDGDTIVEADVVTSPDQPLGSWHLQGIPLAPIVAALRERPVAQVLAEFAPPQAALVRHWLETQGYPFVRA</sequence>
<dbReference type="OrthoDB" id="9786503at2"/>
<dbReference type="AlphaFoldDB" id="A0A228I378"/>
<dbReference type="SUPFAM" id="SSF51905">
    <property type="entry name" value="FAD/NAD(P)-binding domain"/>
    <property type="match status" value="1"/>
</dbReference>
<dbReference type="PANTHER" id="PTHR43747:SF1">
    <property type="entry name" value="SLR1998 PROTEIN"/>
    <property type="match status" value="1"/>
</dbReference>
<dbReference type="PANTHER" id="PTHR43747">
    <property type="entry name" value="FAD-BINDING PROTEIN"/>
    <property type="match status" value="1"/>
</dbReference>